<sequence>MLMTILALFLALSDSALVWERRARGKRCHFSQLGSPPFNCSSPSLFLAVPNIFFFLLIILSSDQFDFDLYDENANEDSVYDRMQSLCARFHKRTTINGLRERKAPAPLVMRLCDLLN</sequence>
<name>A0A1I7XBJ7_HETBA</name>
<dbReference type="Proteomes" id="UP000095283">
    <property type="component" value="Unplaced"/>
</dbReference>
<keyword evidence="2" id="KW-1185">Reference proteome</keyword>
<evidence type="ECO:0000256" key="1">
    <source>
        <dbReference type="SAM" id="SignalP"/>
    </source>
</evidence>
<evidence type="ECO:0000313" key="2">
    <source>
        <dbReference type="Proteomes" id="UP000095283"/>
    </source>
</evidence>
<keyword evidence="1" id="KW-0732">Signal</keyword>
<reference evidence="3" key="1">
    <citation type="submission" date="2016-11" db="UniProtKB">
        <authorList>
            <consortium name="WormBaseParasite"/>
        </authorList>
    </citation>
    <scope>IDENTIFICATION</scope>
</reference>
<evidence type="ECO:0000313" key="3">
    <source>
        <dbReference type="WBParaSite" id="Hba_14892"/>
    </source>
</evidence>
<organism evidence="2 3">
    <name type="scientific">Heterorhabditis bacteriophora</name>
    <name type="common">Entomopathogenic nematode worm</name>
    <dbReference type="NCBI Taxonomy" id="37862"/>
    <lineage>
        <taxon>Eukaryota</taxon>
        <taxon>Metazoa</taxon>
        <taxon>Ecdysozoa</taxon>
        <taxon>Nematoda</taxon>
        <taxon>Chromadorea</taxon>
        <taxon>Rhabditida</taxon>
        <taxon>Rhabditina</taxon>
        <taxon>Rhabditomorpha</taxon>
        <taxon>Strongyloidea</taxon>
        <taxon>Heterorhabditidae</taxon>
        <taxon>Heterorhabditis</taxon>
    </lineage>
</organism>
<dbReference type="AlphaFoldDB" id="A0A1I7XBJ7"/>
<dbReference type="WBParaSite" id="Hba_14892">
    <property type="protein sequence ID" value="Hba_14892"/>
    <property type="gene ID" value="Hba_14892"/>
</dbReference>
<feature type="chain" id="PRO_5009311064" evidence="1">
    <location>
        <begin position="19"/>
        <end position="117"/>
    </location>
</feature>
<protein>
    <submittedName>
        <fullName evidence="3">Secreted protein</fullName>
    </submittedName>
</protein>
<feature type="signal peptide" evidence="1">
    <location>
        <begin position="1"/>
        <end position="18"/>
    </location>
</feature>
<proteinExistence type="predicted"/>
<accession>A0A1I7XBJ7</accession>